<keyword evidence="3" id="KW-1185">Reference proteome</keyword>
<reference evidence="2" key="1">
    <citation type="submission" date="2022-03" db="EMBL/GenBank/DDBJ databases">
        <title>Identification of a novel bacterium isolated from mangrove sediments.</title>
        <authorList>
            <person name="Pan X."/>
        </authorList>
    </citation>
    <scope>NUCLEOTIDE SEQUENCE</scope>
    <source>
        <strain evidence="2">B2580</strain>
    </source>
</reference>
<evidence type="ECO:0000256" key="1">
    <source>
        <dbReference type="SAM" id="MobiDB-lite"/>
    </source>
</evidence>
<dbReference type="EMBL" id="JALHLE010000037">
    <property type="protein sequence ID" value="MCJ2180597.1"/>
    <property type="molecule type" value="Genomic_DNA"/>
</dbReference>
<sequence>MTRRLSSLAHLRFWTLLVLAVIGLQSAAPIRAPLDRPPGSAFSASTIDVAVSAARRDSSEAVPAQATPSLPRVLAPLRPEPRQRFTRATPRLH</sequence>
<name>A0ABT0B693_9SPHN</name>
<comment type="caution">
    <text evidence="2">The sequence shown here is derived from an EMBL/GenBank/DDBJ whole genome shotgun (WGS) entry which is preliminary data.</text>
</comment>
<evidence type="ECO:0000313" key="3">
    <source>
        <dbReference type="Proteomes" id="UP001162880"/>
    </source>
</evidence>
<feature type="region of interest" description="Disordered" evidence="1">
    <location>
        <begin position="58"/>
        <end position="93"/>
    </location>
</feature>
<evidence type="ECO:0000313" key="2">
    <source>
        <dbReference type="EMBL" id="MCJ2180597.1"/>
    </source>
</evidence>
<feature type="non-terminal residue" evidence="2">
    <location>
        <position position="93"/>
    </location>
</feature>
<protein>
    <recommendedName>
        <fullName evidence="4">Secreted protein</fullName>
    </recommendedName>
</protein>
<dbReference type="Proteomes" id="UP001162880">
    <property type="component" value="Unassembled WGS sequence"/>
</dbReference>
<accession>A0ABT0B693</accession>
<proteinExistence type="predicted"/>
<gene>
    <name evidence="2" type="ORF">MTR64_18655</name>
</gene>
<organism evidence="2 3">
    <name type="scientific">Novosphingobium album</name>
    <name type="common">ex Hu et al. 2023</name>
    <dbReference type="NCBI Taxonomy" id="2930093"/>
    <lineage>
        <taxon>Bacteria</taxon>
        <taxon>Pseudomonadati</taxon>
        <taxon>Pseudomonadota</taxon>
        <taxon>Alphaproteobacteria</taxon>
        <taxon>Sphingomonadales</taxon>
        <taxon>Sphingomonadaceae</taxon>
        <taxon>Novosphingobium</taxon>
    </lineage>
</organism>
<evidence type="ECO:0008006" key="4">
    <source>
        <dbReference type="Google" id="ProtNLM"/>
    </source>
</evidence>